<dbReference type="AlphaFoldDB" id="A0A699YBB3"/>
<protein>
    <recommendedName>
        <fullName evidence="1">histidine--tRNA ligase</fullName>
        <ecNumber evidence="1">6.1.1.21</ecNumber>
    </recommendedName>
</protein>
<dbReference type="PANTHER" id="PTHR43707:SF1">
    <property type="entry name" value="HISTIDINE--TRNA LIGASE, MITOCHONDRIAL-RELATED"/>
    <property type="match status" value="1"/>
</dbReference>
<evidence type="ECO:0000256" key="3">
    <source>
        <dbReference type="SAM" id="MobiDB-lite"/>
    </source>
</evidence>
<feature type="non-terminal residue" evidence="5">
    <location>
        <position position="118"/>
    </location>
</feature>
<sequence length="118" mass="13176">MQDAPAKGSPGKITSPSGAAGKGMIDTQPPRGSNLFGFEQWDAPVLESEELFVRKAGEEITDQLYNFVDKGERRVALRPELTPSLARLLLAKQKTLVLPAKWFAIGQCWRYERMTRGR</sequence>
<accession>A0A699YBB3</accession>
<dbReference type="InterPro" id="IPR041715">
    <property type="entry name" value="HisRS-like_core"/>
</dbReference>
<evidence type="ECO:0000259" key="4">
    <source>
        <dbReference type="Pfam" id="PF13393"/>
    </source>
</evidence>
<dbReference type="InterPro" id="IPR045864">
    <property type="entry name" value="aa-tRNA-synth_II/BPL/LPL"/>
</dbReference>
<evidence type="ECO:0000256" key="1">
    <source>
        <dbReference type="ARBA" id="ARBA00012815"/>
    </source>
</evidence>
<gene>
    <name evidence="5" type="ORF">HaLaN_02268</name>
</gene>
<feature type="domain" description="Class II Histidinyl-tRNA synthetase (HisRS)-like catalytic core" evidence="4">
    <location>
        <begin position="36"/>
        <end position="113"/>
    </location>
</feature>
<dbReference type="GO" id="GO:0005737">
    <property type="term" value="C:cytoplasm"/>
    <property type="evidence" value="ECO:0007669"/>
    <property type="project" value="InterPro"/>
</dbReference>
<evidence type="ECO:0000256" key="2">
    <source>
        <dbReference type="ARBA" id="ARBA00047639"/>
    </source>
</evidence>
<comment type="catalytic activity">
    <reaction evidence="2">
        <text>tRNA(His) + L-histidine + ATP = L-histidyl-tRNA(His) + AMP + diphosphate + H(+)</text>
        <dbReference type="Rhea" id="RHEA:17313"/>
        <dbReference type="Rhea" id="RHEA-COMP:9665"/>
        <dbReference type="Rhea" id="RHEA-COMP:9689"/>
        <dbReference type="ChEBI" id="CHEBI:15378"/>
        <dbReference type="ChEBI" id="CHEBI:30616"/>
        <dbReference type="ChEBI" id="CHEBI:33019"/>
        <dbReference type="ChEBI" id="CHEBI:57595"/>
        <dbReference type="ChEBI" id="CHEBI:78442"/>
        <dbReference type="ChEBI" id="CHEBI:78527"/>
        <dbReference type="ChEBI" id="CHEBI:456215"/>
        <dbReference type="EC" id="6.1.1.21"/>
    </reaction>
</comment>
<dbReference type="Gene3D" id="3.30.930.10">
    <property type="entry name" value="Bira Bifunctional Protein, Domain 2"/>
    <property type="match status" value="1"/>
</dbReference>
<keyword evidence="5" id="KW-0436">Ligase</keyword>
<dbReference type="EMBL" id="BLLF01000096">
    <property type="protein sequence ID" value="GFH07467.1"/>
    <property type="molecule type" value="Genomic_DNA"/>
</dbReference>
<name>A0A699YBB3_HAELA</name>
<feature type="non-terminal residue" evidence="5">
    <location>
        <position position="1"/>
    </location>
</feature>
<dbReference type="InterPro" id="IPR004516">
    <property type="entry name" value="HisRS/HisZ"/>
</dbReference>
<dbReference type="SUPFAM" id="SSF55681">
    <property type="entry name" value="Class II aaRS and biotin synthetases"/>
    <property type="match status" value="1"/>
</dbReference>
<dbReference type="PANTHER" id="PTHR43707">
    <property type="entry name" value="HISTIDYL-TRNA SYNTHETASE"/>
    <property type="match status" value="1"/>
</dbReference>
<proteinExistence type="predicted"/>
<feature type="region of interest" description="Disordered" evidence="3">
    <location>
        <begin position="1"/>
        <end position="33"/>
    </location>
</feature>
<dbReference type="Pfam" id="PF13393">
    <property type="entry name" value="tRNA-synt_His"/>
    <property type="match status" value="1"/>
</dbReference>
<evidence type="ECO:0000313" key="6">
    <source>
        <dbReference type="Proteomes" id="UP000485058"/>
    </source>
</evidence>
<keyword evidence="6" id="KW-1185">Reference proteome</keyword>
<dbReference type="EC" id="6.1.1.21" evidence="1"/>
<dbReference type="GO" id="GO:0006427">
    <property type="term" value="P:histidyl-tRNA aminoacylation"/>
    <property type="evidence" value="ECO:0007669"/>
    <property type="project" value="TreeGrafter"/>
</dbReference>
<dbReference type="GO" id="GO:0004821">
    <property type="term" value="F:histidine-tRNA ligase activity"/>
    <property type="evidence" value="ECO:0007669"/>
    <property type="project" value="UniProtKB-EC"/>
</dbReference>
<dbReference type="Proteomes" id="UP000485058">
    <property type="component" value="Unassembled WGS sequence"/>
</dbReference>
<evidence type="ECO:0000313" key="5">
    <source>
        <dbReference type="EMBL" id="GFH07467.1"/>
    </source>
</evidence>
<comment type="caution">
    <text evidence="5">The sequence shown here is derived from an EMBL/GenBank/DDBJ whole genome shotgun (WGS) entry which is preliminary data.</text>
</comment>
<organism evidence="5 6">
    <name type="scientific">Haematococcus lacustris</name>
    <name type="common">Green alga</name>
    <name type="synonym">Haematococcus pluvialis</name>
    <dbReference type="NCBI Taxonomy" id="44745"/>
    <lineage>
        <taxon>Eukaryota</taxon>
        <taxon>Viridiplantae</taxon>
        <taxon>Chlorophyta</taxon>
        <taxon>core chlorophytes</taxon>
        <taxon>Chlorophyceae</taxon>
        <taxon>CS clade</taxon>
        <taxon>Chlamydomonadales</taxon>
        <taxon>Haematococcaceae</taxon>
        <taxon>Haematococcus</taxon>
    </lineage>
</organism>
<reference evidence="5 6" key="1">
    <citation type="submission" date="2020-02" db="EMBL/GenBank/DDBJ databases">
        <title>Draft genome sequence of Haematococcus lacustris strain NIES-144.</title>
        <authorList>
            <person name="Morimoto D."/>
            <person name="Nakagawa S."/>
            <person name="Yoshida T."/>
            <person name="Sawayama S."/>
        </authorList>
    </citation>
    <scope>NUCLEOTIDE SEQUENCE [LARGE SCALE GENOMIC DNA]</scope>
    <source>
        <strain evidence="5 6">NIES-144</strain>
    </source>
</reference>